<dbReference type="Proteomes" id="UP001562425">
    <property type="component" value="Unassembled WGS sequence"/>
</dbReference>
<feature type="non-terminal residue" evidence="1">
    <location>
        <position position="1"/>
    </location>
</feature>
<reference evidence="1 2" key="1">
    <citation type="submission" date="2024-05" db="EMBL/GenBank/DDBJ databases">
        <title>Culex pipiens pipiens assembly and annotation.</title>
        <authorList>
            <person name="Alout H."/>
            <person name="Durand T."/>
        </authorList>
    </citation>
    <scope>NUCLEOTIDE SEQUENCE [LARGE SCALE GENOMIC DNA]</scope>
    <source>
        <strain evidence="1">HA-2024</strain>
        <tissue evidence="1">Whole body</tissue>
    </source>
</reference>
<dbReference type="AlphaFoldDB" id="A0ABD1DS97"/>
<sequence length="28" mass="3274">PVKSYFCDLAMIRVTVRFASSGLPRRFR</sequence>
<organism evidence="1 2">
    <name type="scientific">Culex pipiens pipiens</name>
    <name type="common">Northern house mosquito</name>
    <dbReference type="NCBI Taxonomy" id="38569"/>
    <lineage>
        <taxon>Eukaryota</taxon>
        <taxon>Metazoa</taxon>
        <taxon>Ecdysozoa</taxon>
        <taxon>Arthropoda</taxon>
        <taxon>Hexapoda</taxon>
        <taxon>Insecta</taxon>
        <taxon>Pterygota</taxon>
        <taxon>Neoptera</taxon>
        <taxon>Endopterygota</taxon>
        <taxon>Diptera</taxon>
        <taxon>Nematocera</taxon>
        <taxon>Culicoidea</taxon>
        <taxon>Culicidae</taxon>
        <taxon>Culicinae</taxon>
        <taxon>Culicini</taxon>
        <taxon>Culex</taxon>
        <taxon>Culex</taxon>
    </lineage>
</organism>
<accession>A0ABD1DS97</accession>
<dbReference type="EMBL" id="JBEHCU010003688">
    <property type="protein sequence ID" value="KAL1402035.1"/>
    <property type="molecule type" value="Genomic_DNA"/>
</dbReference>
<evidence type="ECO:0000313" key="2">
    <source>
        <dbReference type="Proteomes" id="UP001562425"/>
    </source>
</evidence>
<proteinExistence type="predicted"/>
<gene>
    <name evidence="1" type="ORF">pipiens_019892</name>
</gene>
<comment type="caution">
    <text evidence="1">The sequence shown here is derived from an EMBL/GenBank/DDBJ whole genome shotgun (WGS) entry which is preliminary data.</text>
</comment>
<protein>
    <submittedName>
        <fullName evidence="1">Uncharacterized protein</fullName>
    </submittedName>
</protein>
<name>A0ABD1DS97_CULPP</name>
<evidence type="ECO:0000313" key="1">
    <source>
        <dbReference type="EMBL" id="KAL1402035.1"/>
    </source>
</evidence>
<keyword evidence="2" id="KW-1185">Reference proteome</keyword>